<keyword evidence="2" id="KW-1185">Reference proteome</keyword>
<gene>
    <name evidence="1" type="ORF">T4B_7343</name>
</gene>
<comment type="caution">
    <text evidence="1">The sequence shown here is derived from an EMBL/GenBank/DDBJ whole genome shotgun (WGS) entry which is preliminary data.</text>
</comment>
<protein>
    <submittedName>
        <fullName evidence="1">Uncharacterized protein</fullName>
    </submittedName>
</protein>
<sequence>MVTSACSYSTAGCLNSMVSTSREEHNNYYRKVQPQYDLFTRKSMQIFIPWLCFRLHDFIVDDWWPTVCGASAMAFSLR</sequence>
<name>A0A0V1GPW7_TRIPS</name>
<dbReference type="Proteomes" id="UP000054805">
    <property type="component" value="Unassembled WGS sequence"/>
</dbReference>
<dbReference type="AlphaFoldDB" id="A0A0V1GPW7"/>
<proteinExistence type="predicted"/>
<evidence type="ECO:0000313" key="2">
    <source>
        <dbReference type="Proteomes" id="UP000054805"/>
    </source>
</evidence>
<accession>A0A0V1GPW7</accession>
<evidence type="ECO:0000313" key="1">
    <source>
        <dbReference type="EMBL" id="KRZ00392.1"/>
    </source>
</evidence>
<organism evidence="1 2">
    <name type="scientific">Trichinella pseudospiralis</name>
    <name type="common">Parasitic roundworm</name>
    <dbReference type="NCBI Taxonomy" id="6337"/>
    <lineage>
        <taxon>Eukaryota</taxon>
        <taxon>Metazoa</taxon>
        <taxon>Ecdysozoa</taxon>
        <taxon>Nematoda</taxon>
        <taxon>Enoplea</taxon>
        <taxon>Dorylaimia</taxon>
        <taxon>Trichinellida</taxon>
        <taxon>Trichinellidae</taxon>
        <taxon>Trichinella</taxon>
    </lineage>
</organism>
<reference evidence="1 2" key="1">
    <citation type="submission" date="2015-01" db="EMBL/GenBank/DDBJ databases">
        <title>Evolution of Trichinella species and genotypes.</title>
        <authorList>
            <person name="Korhonen P.K."/>
            <person name="Edoardo P."/>
            <person name="Giuseppe L.R."/>
            <person name="Gasser R.B."/>
        </authorList>
    </citation>
    <scope>NUCLEOTIDE SEQUENCE [LARGE SCALE GENOMIC DNA]</scope>
    <source>
        <strain evidence="1">ISS588</strain>
    </source>
</reference>
<dbReference type="EMBL" id="JYDS01000848">
    <property type="protein sequence ID" value="KRZ00392.1"/>
    <property type="molecule type" value="Genomic_DNA"/>
</dbReference>